<gene>
    <name evidence="1" type="ORF">BDN72DRAFT_755665</name>
</gene>
<accession>A0ACD3BE77</accession>
<name>A0ACD3BE77_9AGAR</name>
<sequence>MAQIGFDRRRINGPEESFPPIFEDEDATPTAKGAYERPRPPSDIRPIFLQPHLINQAAGSCYIETEKTKLACAVYGPRQSKNVAYSERGKLNVEVKYTPYACRRRKAPMRDAEDRSLSIAIQQALAPAIRLELFPKSIIDVFVIVIEADGIEGCVASGSVAASTALADAGIEMIGLVLSCSASVLAGEIWLDPTEEDAKAADGTVVLSCIPALGTVTNIWQSGKMSIEELVKCTTECQERCSDVHSVVAQALRDNETGQ</sequence>
<proteinExistence type="predicted"/>
<reference evidence="1 2" key="1">
    <citation type="journal article" date="2019" name="Nat. Ecol. Evol.">
        <title>Megaphylogeny resolves global patterns of mushroom evolution.</title>
        <authorList>
            <person name="Varga T."/>
            <person name="Krizsan K."/>
            <person name="Foldi C."/>
            <person name="Dima B."/>
            <person name="Sanchez-Garcia M."/>
            <person name="Sanchez-Ramirez S."/>
            <person name="Szollosi G.J."/>
            <person name="Szarkandi J.G."/>
            <person name="Papp V."/>
            <person name="Albert L."/>
            <person name="Andreopoulos W."/>
            <person name="Angelini C."/>
            <person name="Antonin V."/>
            <person name="Barry K.W."/>
            <person name="Bougher N.L."/>
            <person name="Buchanan P."/>
            <person name="Buyck B."/>
            <person name="Bense V."/>
            <person name="Catcheside P."/>
            <person name="Chovatia M."/>
            <person name="Cooper J."/>
            <person name="Damon W."/>
            <person name="Desjardin D."/>
            <person name="Finy P."/>
            <person name="Geml J."/>
            <person name="Haridas S."/>
            <person name="Hughes K."/>
            <person name="Justo A."/>
            <person name="Karasinski D."/>
            <person name="Kautmanova I."/>
            <person name="Kiss B."/>
            <person name="Kocsube S."/>
            <person name="Kotiranta H."/>
            <person name="LaButti K.M."/>
            <person name="Lechner B.E."/>
            <person name="Liimatainen K."/>
            <person name="Lipzen A."/>
            <person name="Lukacs Z."/>
            <person name="Mihaltcheva S."/>
            <person name="Morgado L.N."/>
            <person name="Niskanen T."/>
            <person name="Noordeloos M.E."/>
            <person name="Ohm R.A."/>
            <person name="Ortiz-Santana B."/>
            <person name="Ovrebo C."/>
            <person name="Racz N."/>
            <person name="Riley R."/>
            <person name="Savchenko A."/>
            <person name="Shiryaev A."/>
            <person name="Soop K."/>
            <person name="Spirin V."/>
            <person name="Szebenyi C."/>
            <person name="Tomsovsky M."/>
            <person name="Tulloss R.E."/>
            <person name="Uehling J."/>
            <person name="Grigoriev I.V."/>
            <person name="Vagvolgyi C."/>
            <person name="Papp T."/>
            <person name="Martin F.M."/>
            <person name="Miettinen O."/>
            <person name="Hibbett D.S."/>
            <person name="Nagy L.G."/>
        </authorList>
    </citation>
    <scope>NUCLEOTIDE SEQUENCE [LARGE SCALE GENOMIC DNA]</scope>
    <source>
        <strain evidence="1 2">NL-1719</strain>
    </source>
</reference>
<evidence type="ECO:0000313" key="1">
    <source>
        <dbReference type="EMBL" id="TFK76408.1"/>
    </source>
</evidence>
<organism evidence="1 2">
    <name type="scientific">Pluteus cervinus</name>
    <dbReference type="NCBI Taxonomy" id="181527"/>
    <lineage>
        <taxon>Eukaryota</taxon>
        <taxon>Fungi</taxon>
        <taxon>Dikarya</taxon>
        <taxon>Basidiomycota</taxon>
        <taxon>Agaricomycotina</taxon>
        <taxon>Agaricomycetes</taxon>
        <taxon>Agaricomycetidae</taxon>
        <taxon>Agaricales</taxon>
        <taxon>Pluteineae</taxon>
        <taxon>Pluteaceae</taxon>
        <taxon>Pluteus</taxon>
    </lineage>
</organism>
<dbReference type="Proteomes" id="UP000308600">
    <property type="component" value="Unassembled WGS sequence"/>
</dbReference>
<dbReference type="EMBL" id="ML208260">
    <property type="protein sequence ID" value="TFK76408.1"/>
    <property type="molecule type" value="Genomic_DNA"/>
</dbReference>
<keyword evidence="2" id="KW-1185">Reference proteome</keyword>
<protein>
    <submittedName>
        <fullName evidence="1">Ribosomal protein S5 domain 2-like protein</fullName>
    </submittedName>
</protein>
<evidence type="ECO:0000313" key="2">
    <source>
        <dbReference type="Proteomes" id="UP000308600"/>
    </source>
</evidence>